<gene>
    <name evidence="2" type="ORF">NLJ89_g7231</name>
</gene>
<dbReference type="Gene3D" id="1.20.1280.50">
    <property type="match status" value="1"/>
</dbReference>
<dbReference type="AlphaFoldDB" id="A0A9W8JUX7"/>
<dbReference type="OrthoDB" id="2884727at2759"/>
<dbReference type="Pfam" id="PF12937">
    <property type="entry name" value="F-box-like"/>
    <property type="match status" value="1"/>
</dbReference>
<keyword evidence="3" id="KW-1185">Reference proteome</keyword>
<dbReference type="SUPFAM" id="SSF52047">
    <property type="entry name" value="RNI-like"/>
    <property type="match status" value="1"/>
</dbReference>
<sequence>MPQQTRTVVDPLEFRFCEVGGISGNVEVDISGRECRTPSRRPFPPCIRLGAVDAKILEARALLKQRYQEQCDIKLQRNEFHNDVIHRLPHEILSHIFCFCMQDGTPTTVSYKARRSPCGLRAKPTGFTLSEVCQRWARIARSTPQLWTRVSIKIHRRSVPLYAQITSEWLARTGSLPLTLDIYQPIGWTTRKSELSNFDATPIFATINKHSSRWQTVYACVHSSFLCLLRGDGSGAPLLRKLHISTIDRTVPVFTLTNSVPRPTHVSLNRGRIDSMLVAWDAVTHITVTYHLLPLPEVLQLFVQLCQHANNLVECTIESIYSSNIEDITAPPQSLMFCSLRSLHIQSNNVPAVIIDALTVPALSKVYIEAPLDALSAMVVRSGCMLTSLTIQDPGSGTDGLIELLENTPLLEKLSVDRTYIDDSFYACLTSTAFFDPANSRNSFLPCLSSLTLVSTASFEWEGIPPIFLSEPENPDWHRRPLLKFWLDIADPDDLRKLDWDVLEPVDPEVIASLKFKDSGVDIRICDSTKVPLF</sequence>
<reference evidence="2" key="1">
    <citation type="submission" date="2022-07" db="EMBL/GenBank/DDBJ databases">
        <title>Genome Sequence of Agrocybe chaxingu.</title>
        <authorList>
            <person name="Buettner E."/>
        </authorList>
    </citation>
    <scope>NUCLEOTIDE SEQUENCE</scope>
    <source>
        <strain evidence="2">MP-N11</strain>
    </source>
</reference>
<feature type="domain" description="F-box" evidence="1">
    <location>
        <begin position="85"/>
        <end position="152"/>
    </location>
</feature>
<protein>
    <recommendedName>
        <fullName evidence="1">F-box domain-containing protein</fullName>
    </recommendedName>
</protein>
<comment type="caution">
    <text evidence="2">The sequence shown here is derived from an EMBL/GenBank/DDBJ whole genome shotgun (WGS) entry which is preliminary data.</text>
</comment>
<evidence type="ECO:0000313" key="2">
    <source>
        <dbReference type="EMBL" id="KAJ3505790.1"/>
    </source>
</evidence>
<dbReference type="InterPro" id="IPR001810">
    <property type="entry name" value="F-box_dom"/>
</dbReference>
<name>A0A9W8JUX7_9AGAR</name>
<organism evidence="2 3">
    <name type="scientific">Agrocybe chaxingu</name>
    <dbReference type="NCBI Taxonomy" id="84603"/>
    <lineage>
        <taxon>Eukaryota</taxon>
        <taxon>Fungi</taxon>
        <taxon>Dikarya</taxon>
        <taxon>Basidiomycota</taxon>
        <taxon>Agaricomycotina</taxon>
        <taxon>Agaricomycetes</taxon>
        <taxon>Agaricomycetidae</taxon>
        <taxon>Agaricales</taxon>
        <taxon>Agaricineae</taxon>
        <taxon>Strophariaceae</taxon>
        <taxon>Agrocybe</taxon>
    </lineage>
</organism>
<evidence type="ECO:0000313" key="3">
    <source>
        <dbReference type="Proteomes" id="UP001148786"/>
    </source>
</evidence>
<evidence type="ECO:0000259" key="1">
    <source>
        <dbReference type="Pfam" id="PF12937"/>
    </source>
</evidence>
<dbReference type="EMBL" id="JANKHO010000842">
    <property type="protein sequence ID" value="KAJ3505790.1"/>
    <property type="molecule type" value="Genomic_DNA"/>
</dbReference>
<accession>A0A9W8JUX7</accession>
<dbReference type="Proteomes" id="UP001148786">
    <property type="component" value="Unassembled WGS sequence"/>
</dbReference>
<proteinExistence type="predicted"/>